<dbReference type="GO" id="GO:0006508">
    <property type="term" value="P:proteolysis"/>
    <property type="evidence" value="ECO:0007669"/>
    <property type="project" value="UniProtKB-KW"/>
</dbReference>
<dbReference type="NCBIfam" id="NF000642">
    <property type="entry name" value="PRK00024.1"/>
    <property type="match status" value="1"/>
</dbReference>
<sequence>MRIHDLDPENRPRERLLLYGASSLSPAELLAIILRSGSKNLNIIDTCHEIIAAYGLERLADLPLSELQKIRGIGPAKAMQISAIFELNKRIHFRKNNNRKILSARDVSEYMAGRIPDETKEHLFVLHLNTKNRVIRHDIVSVGTLNASLIHPREVFKSAIRESAHAIILVHNHPSGDVEPSNADRQVTEILKKAGGILQIELLDHVIVGKENWFSFREHSLLG</sequence>
<dbReference type="AlphaFoldDB" id="A0A124G7V3"/>
<dbReference type="Pfam" id="PF04002">
    <property type="entry name" value="RadC"/>
    <property type="match status" value="1"/>
</dbReference>
<dbReference type="InterPro" id="IPR037518">
    <property type="entry name" value="MPN"/>
</dbReference>
<keyword evidence="9" id="KW-1185">Reference proteome</keyword>
<evidence type="ECO:0000256" key="5">
    <source>
        <dbReference type="ARBA" id="ARBA00023049"/>
    </source>
</evidence>
<dbReference type="Proteomes" id="UP000053937">
    <property type="component" value="Unassembled WGS sequence"/>
</dbReference>
<protein>
    <recommendedName>
        <fullName evidence="7">MPN domain-containing protein</fullName>
    </recommendedName>
</protein>
<comment type="caution">
    <text evidence="8">The sequence shown here is derived from an EMBL/GenBank/DDBJ whole genome shotgun (WGS) entry which is preliminary data.</text>
</comment>
<dbReference type="SUPFAM" id="SSF102712">
    <property type="entry name" value="JAB1/MPN domain"/>
    <property type="match status" value="1"/>
</dbReference>
<evidence type="ECO:0000256" key="3">
    <source>
        <dbReference type="ARBA" id="ARBA00022801"/>
    </source>
</evidence>
<keyword evidence="4" id="KW-0862">Zinc</keyword>
<evidence type="ECO:0000256" key="4">
    <source>
        <dbReference type="ARBA" id="ARBA00022833"/>
    </source>
</evidence>
<dbReference type="PROSITE" id="PS50249">
    <property type="entry name" value="MPN"/>
    <property type="match status" value="1"/>
</dbReference>
<evidence type="ECO:0000313" key="8">
    <source>
        <dbReference type="EMBL" id="KUL23980.1"/>
    </source>
</evidence>
<dbReference type="Gene3D" id="3.40.140.10">
    <property type="entry name" value="Cytidine Deaminase, domain 2"/>
    <property type="match status" value="1"/>
</dbReference>
<dbReference type="PANTHER" id="PTHR30471">
    <property type="entry name" value="DNA REPAIR PROTEIN RADC"/>
    <property type="match status" value="1"/>
</dbReference>
<dbReference type="InterPro" id="IPR020891">
    <property type="entry name" value="UPF0758_CS"/>
</dbReference>
<dbReference type="PANTHER" id="PTHR30471:SF3">
    <property type="entry name" value="UPF0758 PROTEIN YEES-RELATED"/>
    <property type="match status" value="1"/>
</dbReference>
<dbReference type="SUPFAM" id="SSF47781">
    <property type="entry name" value="RuvA domain 2-like"/>
    <property type="match status" value="1"/>
</dbReference>
<dbReference type="CDD" id="cd08071">
    <property type="entry name" value="MPN_DUF2466"/>
    <property type="match status" value="1"/>
</dbReference>
<dbReference type="InterPro" id="IPR010994">
    <property type="entry name" value="RuvA_2-like"/>
</dbReference>
<evidence type="ECO:0000313" key="9">
    <source>
        <dbReference type="Proteomes" id="UP000053937"/>
    </source>
</evidence>
<evidence type="ECO:0000256" key="2">
    <source>
        <dbReference type="ARBA" id="ARBA00022723"/>
    </source>
</evidence>
<keyword evidence="1" id="KW-0645">Protease</keyword>
<dbReference type="OrthoDB" id="9804482at2"/>
<name>A0A124G7V3_CHLLI</name>
<feature type="domain" description="MPN" evidence="7">
    <location>
        <begin position="100"/>
        <end position="222"/>
    </location>
</feature>
<dbReference type="NCBIfam" id="TIGR00608">
    <property type="entry name" value="radc"/>
    <property type="match status" value="1"/>
</dbReference>
<dbReference type="InterPro" id="IPR046778">
    <property type="entry name" value="UPF0758_N"/>
</dbReference>
<keyword evidence="3" id="KW-0378">Hydrolase</keyword>
<accession>A0A124G7V3</accession>
<organism evidence="8 9">
    <name type="scientific">Chlorobium limicola</name>
    <dbReference type="NCBI Taxonomy" id="1092"/>
    <lineage>
        <taxon>Bacteria</taxon>
        <taxon>Pseudomonadati</taxon>
        <taxon>Chlorobiota</taxon>
        <taxon>Chlorobiia</taxon>
        <taxon>Chlorobiales</taxon>
        <taxon>Chlorobiaceae</taxon>
        <taxon>Chlorobium/Pelodictyon group</taxon>
        <taxon>Chlorobium</taxon>
    </lineage>
</organism>
<evidence type="ECO:0000256" key="1">
    <source>
        <dbReference type="ARBA" id="ARBA00022670"/>
    </source>
</evidence>
<dbReference type="GO" id="GO:0046872">
    <property type="term" value="F:metal ion binding"/>
    <property type="evidence" value="ECO:0007669"/>
    <property type="project" value="UniProtKB-KW"/>
</dbReference>
<reference evidence="8 9" key="1">
    <citation type="submission" date="2015-10" db="EMBL/GenBank/DDBJ databases">
        <title>Draft Genome Sequence of Chlorobium limicola strain Frasassi Growing under Artificial Lighting in the Frasassi Cave System.</title>
        <authorList>
            <person name="Mansor M."/>
            <person name="Macalady J."/>
        </authorList>
    </citation>
    <scope>NUCLEOTIDE SEQUENCE [LARGE SCALE GENOMIC DNA]</scope>
    <source>
        <strain evidence="8 9">Frasassi</strain>
    </source>
</reference>
<keyword evidence="2" id="KW-0479">Metal-binding</keyword>
<dbReference type="Pfam" id="PF20582">
    <property type="entry name" value="UPF0758_N"/>
    <property type="match status" value="1"/>
</dbReference>
<keyword evidence="5" id="KW-0482">Metalloprotease</keyword>
<gene>
    <name evidence="8" type="ORF">ASB62_07110</name>
</gene>
<dbReference type="RefSeq" id="WP_059139237.1">
    <property type="nucleotide sequence ID" value="NZ_LMBR01000177.1"/>
</dbReference>
<dbReference type="PROSITE" id="PS01302">
    <property type="entry name" value="UPF0758"/>
    <property type="match status" value="1"/>
</dbReference>
<dbReference type="InterPro" id="IPR001405">
    <property type="entry name" value="UPF0758"/>
</dbReference>
<proteinExistence type="inferred from homology"/>
<dbReference type="InterPro" id="IPR025657">
    <property type="entry name" value="RadC_JAB"/>
</dbReference>
<dbReference type="GO" id="GO:0008237">
    <property type="term" value="F:metallopeptidase activity"/>
    <property type="evidence" value="ECO:0007669"/>
    <property type="project" value="UniProtKB-KW"/>
</dbReference>
<comment type="similarity">
    <text evidence="6">Belongs to the UPF0758 family.</text>
</comment>
<dbReference type="EMBL" id="LMBR01000177">
    <property type="protein sequence ID" value="KUL23980.1"/>
    <property type="molecule type" value="Genomic_DNA"/>
</dbReference>
<evidence type="ECO:0000259" key="7">
    <source>
        <dbReference type="PROSITE" id="PS50249"/>
    </source>
</evidence>
<evidence type="ECO:0000256" key="6">
    <source>
        <dbReference type="RuleBase" id="RU003797"/>
    </source>
</evidence>